<dbReference type="STRING" id="1353952.A0A165DR33"/>
<keyword evidence="2" id="KW-1185">Reference proteome</keyword>
<accession>A0A165DR33</accession>
<evidence type="ECO:0000313" key="2">
    <source>
        <dbReference type="Proteomes" id="UP000076842"/>
    </source>
</evidence>
<protein>
    <submittedName>
        <fullName evidence="1">Uncharacterized protein</fullName>
    </submittedName>
</protein>
<dbReference type="EMBL" id="KV424040">
    <property type="protein sequence ID" value="KZT53353.1"/>
    <property type="molecule type" value="Genomic_DNA"/>
</dbReference>
<dbReference type="Proteomes" id="UP000076842">
    <property type="component" value="Unassembled WGS sequence"/>
</dbReference>
<dbReference type="AlphaFoldDB" id="A0A165DR33"/>
<sequence length="63" mass="7569">MWAPVGERWSLAMVRWWGGWAESERRDTLLRYLLDELYMYEEGHGDALRPIPQQDRKLSFLGE</sequence>
<dbReference type="OrthoDB" id="2976553at2759"/>
<gene>
    <name evidence="1" type="ORF">CALCODRAFT_420538</name>
</gene>
<organism evidence="1 2">
    <name type="scientific">Calocera cornea HHB12733</name>
    <dbReference type="NCBI Taxonomy" id="1353952"/>
    <lineage>
        <taxon>Eukaryota</taxon>
        <taxon>Fungi</taxon>
        <taxon>Dikarya</taxon>
        <taxon>Basidiomycota</taxon>
        <taxon>Agaricomycotina</taxon>
        <taxon>Dacrymycetes</taxon>
        <taxon>Dacrymycetales</taxon>
        <taxon>Dacrymycetaceae</taxon>
        <taxon>Calocera</taxon>
    </lineage>
</organism>
<name>A0A165DR33_9BASI</name>
<proteinExistence type="predicted"/>
<evidence type="ECO:0000313" key="1">
    <source>
        <dbReference type="EMBL" id="KZT53353.1"/>
    </source>
</evidence>
<feature type="non-terminal residue" evidence="1">
    <location>
        <position position="63"/>
    </location>
</feature>
<reference evidence="1 2" key="1">
    <citation type="journal article" date="2016" name="Mol. Biol. Evol.">
        <title>Comparative Genomics of Early-Diverging Mushroom-Forming Fungi Provides Insights into the Origins of Lignocellulose Decay Capabilities.</title>
        <authorList>
            <person name="Nagy L.G."/>
            <person name="Riley R."/>
            <person name="Tritt A."/>
            <person name="Adam C."/>
            <person name="Daum C."/>
            <person name="Floudas D."/>
            <person name="Sun H."/>
            <person name="Yadav J.S."/>
            <person name="Pangilinan J."/>
            <person name="Larsson K.H."/>
            <person name="Matsuura K."/>
            <person name="Barry K."/>
            <person name="Labutti K."/>
            <person name="Kuo R."/>
            <person name="Ohm R.A."/>
            <person name="Bhattacharya S.S."/>
            <person name="Shirouzu T."/>
            <person name="Yoshinaga Y."/>
            <person name="Martin F.M."/>
            <person name="Grigoriev I.V."/>
            <person name="Hibbett D.S."/>
        </authorList>
    </citation>
    <scope>NUCLEOTIDE SEQUENCE [LARGE SCALE GENOMIC DNA]</scope>
    <source>
        <strain evidence="1 2">HHB12733</strain>
    </source>
</reference>
<dbReference type="InParanoid" id="A0A165DR33"/>